<dbReference type="Pfam" id="PF07596">
    <property type="entry name" value="SBP_bac_10"/>
    <property type="match status" value="1"/>
</dbReference>
<feature type="transmembrane region" description="Helical" evidence="1">
    <location>
        <begin position="39"/>
        <end position="63"/>
    </location>
</feature>
<proteinExistence type="predicted"/>
<gene>
    <name evidence="3" type="ORF">B1R32_12514</name>
</gene>
<reference evidence="3 4" key="1">
    <citation type="journal article" date="2018" name="Syst. Appl. Microbiol.">
        <title>Abditibacterium utsteinense sp. nov., the first cultivated member of candidate phylum FBP, isolated from ice-free Antarctic soil samples.</title>
        <authorList>
            <person name="Tahon G."/>
            <person name="Tytgat B."/>
            <person name="Lebbe L."/>
            <person name="Carlier A."/>
            <person name="Willems A."/>
        </authorList>
    </citation>
    <scope>NUCLEOTIDE SEQUENCE [LARGE SCALE GENOMIC DNA]</scope>
    <source>
        <strain evidence="3 4">LMG 29911</strain>
    </source>
</reference>
<dbReference type="InterPro" id="IPR045584">
    <property type="entry name" value="Pilin-like"/>
</dbReference>
<dbReference type="NCBIfam" id="TIGR02532">
    <property type="entry name" value="IV_pilin_GFxxxE"/>
    <property type="match status" value="1"/>
</dbReference>
<feature type="domain" description="DUF1559" evidence="2">
    <location>
        <begin position="65"/>
        <end position="147"/>
    </location>
</feature>
<dbReference type="SUPFAM" id="SSF54523">
    <property type="entry name" value="Pili subunits"/>
    <property type="match status" value="1"/>
</dbReference>
<keyword evidence="1" id="KW-0812">Transmembrane</keyword>
<dbReference type="Proteomes" id="UP000237684">
    <property type="component" value="Unassembled WGS sequence"/>
</dbReference>
<dbReference type="AlphaFoldDB" id="A0A2S8SPD9"/>
<name>A0A2S8SPD9_9BACT</name>
<organism evidence="3 4">
    <name type="scientific">Abditibacterium utsteinense</name>
    <dbReference type="NCBI Taxonomy" id="1960156"/>
    <lineage>
        <taxon>Bacteria</taxon>
        <taxon>Pseudomonadati</taxon>
        <taxon>Abditibacteriota</taxon>
        <taxon>Abditibacteriia</taxon>
        <taxon>Abditibacteriales</taxon>
        <taxon>Abditibacteriaceae</taxon>
        <taxon>Abditibacterium</taxon>
    </lineage>
</organism>
<evidence type="ECO:0000259" key="2">
    <source>
        <dbReference type="Pfam" id="PF07596"/>
    </source>
</evidence>
<evidence type="ECO:0000256" key="1">
    <source>
        <dbReference type="SAM" id="Phobius"/>
    </source>
</evidence>
<dbReference type="PANTHER" id="PTHR30093:SF2">
    <property type="entry name" value="TYPE II SECRETION SYSTEM PROTEIN H"/>
    <property type="match status" value="1"/>
</dbReference>
<keyword evidence="4" id="KW-1185">Reference proteome</keyword>
<dbReference type="InterPro" id="IPR011453">
    <property type="entry name" value="DUF1559"/>
</dbReference>
<dbReference type="InterPro" id="IPR012902">
    <property type="entry name" value="N_methyl_site"/>
</dbReference>
<dbReference type="PANTHER" id="PTHR30093">
    <property type="entry name" value="GENERAL SECRETION PATHWAY PROTEIN G"/>
    <property type="match status" value="1"/>
</dbReference>
<evidence type="ECO:0000313" key="4">
    <source>
        <dbReference type="Proteomes" id="UP000237684"/>
    </source>
</evidence>
<sequence>MNSLFETDSRMLLDAIFRLAHPKKETMKPTFSARRTHSAFTLIELLVVIAIIAILAAILFPVFGRARENARRTSCMSNLKQIGLGMMQYTQDYDEAYPWSIWGNNLTSPTAGTANAQGIPADTFRTMNGGGVVANHYSWMDFIYPYIKSVQVFQCPSAIIPAPTPSYGYNASFGVRGQQSMYGASPGSLRLASVNRPSEVIVVMDFNWDSSSIAYPSEAFNWAINTDTSVKQRVIRHLEGSTMAYADGHVKWIPQGKYIGVWDGRSNNACYLPNPTLKSSFCDRAWNPFLP</sequence>
<accession>A0A2S8SPD9</accession>
<comment type="caution">
    <text evidence="3">The sequence shown here is derived from an EMBL/GenBank/DDBJ whole genome shotgun (WGS) entry which is preliminary data.</text>
</comment>
<keyword evidence="1" id="KW-0472">Membrane</keyword>
<dbReference type="Gene3D" id="3.30.700.10">
    <property type="entry name" value="Glycoprotein, Type 4 Pilin"/>
    <property type="match status" value="1"/>
</dbReference>
<protein>
    <recommendedName>
        <fullName evidence="2">DUF1559 domain-containing protein</fullName>
    </recommendedName>
</protein>
<keyword evidence="1" id="KW-1133">Transmembrane helix</keyword>
<evidence type="ECO:0000313" key="3">
    <source>
        <dbReference type="EMBL" id="PQV62665.1"/>
    </source>
</evidence>
<dbReference type="InParanoid" id="A0A2S8SPD9"/>
<dbReference type="EMBL" id="NIGF01000025">
    <property type="protein sequence ID" value="PQV62665.1"/>
    <property type="molecule type" value="Genomic_DNA"/>
</dbReference>
<dbReference type="Pfam" id="PF07963">
    <property type="entry name" value="N_methyl"/>
    <property type="match status" value="1"/>
</dbReference>